<comment type="caution">
    <text evidence="18">The sequence shown here is derived from an EMBL/GenBank/DDBJ whole genome shotgun (WGS) entry which is preliminary data.</text>
</comment>
<dbReference type="InterPro" id="IPR016169">
    <property type="entry name" value="FAD-bd_PCMH_sub2"/>
</dbReference>
<feature type="transmembrane region" description="Helical" evidence="16">
    <location>
        <begin position="79"/>
        <end position="99"/>
    </location>
</feature>
<feature type="transmembrane region" description="Helical" evidence="16">
    <location>
        <begin position="120"/>
        <end position="141"/>
    </location>
</feature>
<dbReference type="Pfam" id="PF01565">
    <property type="entry name" value="FAD_binding_4"/>
    <property type="match status" value="1"/>
</dbReference>
<evidence type="ECO:0000256" key="7">
    <source>
        <dbReference type="ARBA" id="ARBA00022827"/>
    </source>
</evidence>
<keyword evidence="12 16" id="KW-0472">Membrane</keyword>
<dbReference type="PANTHER" id="PTHR11748:SF111">
    <property type="entry name" value="D-LACTATE DEHYDROGENASE, MITOCHONDRIAL-RELATED"/>
    <property type="match status" value="1"/>
</dbReference>
<evidence type="ECO:0000256" key="15">
    <source>
        <dbReference type="SAM" id="MobiDB-lite"/>
    </source>
</evidence>
<dbReference type="FunFam" id="1.10.45.10:FF:000001">
    <property type="entry name" value="D-lactate dehydrogenase mitochondrial"/>
    <property type="match status" value="1"/>
</dbReference>
<dbReference type="FunCoup" id="A0A1V8SBJ7">
    <property type="interactions" value="343"/>
</dbReference>
<evidence type="ECO:0000256" key="3">
    <source>
        <dbReference type="ARBA" id="ARBA00004173"/>
    </source>
</evidence>
<comment type="subcellular location">
    <subcellularLocation>
        <location evidence="2">Membrane</location>
        <topology evidence="2">Multi-pass membrane protein</topology>
    </subcellularLocation>
    <subcellularLocation>
        <location evidence="3">Mitochondrion</location>
    </subcellularLocation>
</comment>
<feature type="transmembrane region" description="Helical" evidence="16">
    <location>
        <begin position="291"/>
        <end position="311"/>
    </location>
</feature>
<evidence type="ECO:0000259" key="17">
    <source>
        <dbReference type="PROSITE" id="PS51387"/>
    </source>
</evidence>
<dbReference type="GO" id="GO:0005739">
    <property type="term" value="C:mitochondrion"/>
    <property type="evidence" value="ECO:0007669"/>
    <property type="project" value="UniProtKB-SubCell"/>
</dbReference>
<accession>A0A1V8SBJ7</accession>
<evidence type="ECO:0000256" key="13">
    <source>
        <dbReference type="ARBA" id="ARBA00038897"/>
    </source>
</evidence>
<evidence type="ECO:0000256" key="16">
    <source>
        <dbReference type="SAM" id="Phobius"/>
    </source>
</evidence>
<dbReference type="InterPro" id="IPR004695">
    <property type="entry name" value="SLAC1/Mae1/Ssu1/TehA"/>
</dbReference>
<dbReference type="InterPro" id="IPR016164">
    <property type="entry name" value="FAD-linked_Oxase-like_C"/>
</dbReference>
<gene>
    <name evidence="18" type="ORF">B0A48_16998</name>
</gene>
<dbReference type="FunFam" id="3.30.70.2740:FF:000001">
    <property type="entry name" value="D-lactate dehydrogenase mitochondrial"/>
    <property type="match status" value="1"/>
</dbReference>
<keyword evidence="8" id="KW-0809">Transit peptide</keyword>
<dbReference type="Pfam" id="PF03595">
    <property type="entry name" value="SLAC1"/>
    <property type="match status" value="1"/>
</dbReference>
<dbReference type="AlphaFoldDB" id="A0A1V8SBJ7"/>
<reference evidence="19" key="1">
    <citation type="submission" date="2017-03" db="EMBL/GenBank/DDBJ databases">
        <title>Genomes of endolithic fungi from Antarctica.</title>
        <authorList>
            <person name="Coleine C."/>
            <person name="Masonjones S."/>
            <person name="Stajich J.E."/>
        </authorList>
    </citation>
    <scope>NUCLEOTIDE SEQUENCE [LARGE SCALE GENOMIC DNA]</scope>
    <source>
        <strain evidence="19">CCFEE 5527</strain>
    </source>
</reference>
<evidence type="ECO:0000256" key="12">
    <source>
        <dbReference type="ARBA" id="ARBA00023136"/>
    </source>
</evidence>
<feature type="region of interest" description="Disordered" evidence="15">
    <location>
        <begin position="1"/>
        <end position="36"/>
    </location>
</feature>
<evidence type="ECO:0000313" key="18">
    <source>
        <dbReference type="EMBL" id="OQN96568.1"/>
    </source>
</evidence>
<dbReference type="InParanoid" id="A0A1V8SBJ7"/>
<dbReference type="GO" id="GO:0055085">
    <property type="term" value="P:transmembrane transport"/>
    <property type="evidence" value="ECO:0007669"/>
    <property type="project" value="InterPro"/>
</dbReference>
<feature type="domain" description="FAD-binding PCMH-type" evidence="17">
    <location>
        <begin position="447"/>
        <end position="624"/>
    </location>
</feature>
<dbReference type="PANTHER" id="PTHR11748">
    <property type="entry name" value="D-LACTATE DEHYDROGENASE"/>
    <property type="match status" value="1"/>
</dbReference>
<evidence type="ECO:0000256" key="2">
    <source>
        <dbReference type="ARBA" id="ARBA00004141"/>
    </source>
</evidence>
<evidence type="ECO:0000256" key="6">
    <source>
        <dbReference type="ARBA" id="ARBA00022692"/>
    </source>
</evidence>
<dbReference type="Gene3D" id="3.30.70.2740">
    <property type="match status" value="1"/>
</dbReference>
<dbReference type="Gene3D" id="3.30.465.10">
    <property type="match status" value="1"/>
</dbReference>
<sequence>MGKDLETGSDETSPGRAEGAGNGKPEEDTRPTHQPSKRQGYIEWIQDHFNWTWFTCTQSTGGVAIVLSECPKRFHGLDAIGTFVFILNIVIFLCFNGLLITRWVTKPSTIRKSFTTPPECLLYGAWWLSLATIIMCTQRYGRPHCGPWLDVAMRVCFWFYAACSFLSTTAQFIVIGHYTANFRLGSNSGVLLTVLHAMLTGTVASVGTSGYTITVLLGSARSIPVGYGYFATHPSAPEVLTIFADWSSVFLWVFTFWAFCVALFISLADMFVRKSAPPGLPLKTNMMYNTIWWASIFGNVGFTIGTIYLGQDFESETVLWVSTVMVALLVVMWVVNLVAMGKAIVVSMFLKPEVKQISVPSWTTGRVLLLTTFTGTLAYLLGINETSSFVRTSETKTAAPIEPVYATKTKLEIAISELRALLGEDAVSTDDDVLHDHGYSEWSSIDIETLPVAVAYPKSTADVQEIAKCCTRHKIPVVPYSGGSSLEANFSAPFGGVSVDCAYMDKIVALRPDDMDVTVQPAVGWMTLNEQIKSSGLFFPVDPGPSAVIGGMVDTGCSGTNAVRYGTMRDWVVNLTVVLADGTVIKTRRRPRKTAAGYNLTSLFVGSEGTLGLVTEITLKLAVIPQKTAVALATFPSIRDAASTSAAVMRAGIPIAAMEIMDEVQMNVVNRAGSTKKKWAETPTLMFKFSGTPASVAEQVGQVKKLSKANKSGSFEFTADEAEQAALWSARKESLWSMLALRKAGEEVWSTDVAVPMSRLADIVEVSKKEMDELGLFASILGHIGDGNFHESIMYDAKDPEQRRKVEECVYRMVDRALEMEGTCTGEHGIGIGKKSSLVKELGIDTIDVMRKLKASLDPLWIMNPGKIFDAPGET</sequence>
<dbReference type="Gene3D" id="1.50.10.150">
    <property type="entry name" value="Voltage-dependent anion channel"/>
    <property type="match status" value="1"/>
</dbReference>
<dbReference type="InterPro" id="IPR038665">
    <property type="entry name" value="Voltage-dep_anion_channel_sf"/>
</dbReference>
<evidence type="ECO:0000256" key="4">
    <source>
        <dbReference type="ARBA" id="ARBA00008000"/>
    </source>
</evidence>
<dbReference type="OrthoDB" id="7786253at2759"/>
<evidence type="ECO:0000256" key="1">
    <source>
        <dbReference type="ARBA" id="ARBA00001974"/>
    </source>
</evidence>
<dbReference type="FunFam" id="3.30.465.10:FF:000014">
    <property type="entry name" value="D-lactate dehydrogenase (Cytochrome), putative"/>
    <property type="match status" value="1"/>
</dbReference>
<comment type="cofactor">
    <cofactor evidence="1">
        <name>FAD</name>
        <dbReference type="ChEBI" id="CHEBI:57692"/>
    </cofactor>
</comment>
<feature type="transmembrane region" description="Helical" evidence="16">
    <location>
        <begin position="190"/>
        <end position="213"/>
    </location>
</feature>
<dbReference type="Proteomes" id="UP000192596">
    <property type="component" value="Unassembled WGS sequence"/>
</dbReference>
<evidence type="ECO:0000256" key="8">
    <source>
        <dbReference type="ARBA" id="ARBA00022946"/>
    </source>
</evidence>
<dbReference type="GO" id="GO:0071949">
    <property type="term" value="F:FAD binding"/>
    <property type="evidence" value="ECO:0007669"/>
    <property type="project" value="InterPro"/>
</dbReference>
<dbReference type="Pfam" id="PF02913">
    <property type="entry name" value="FAD-oxidase_C"/>
    <property type="match status" value="1"/>
</dbReference>
<dbReference type="InterPro" id="IPR004113">
    <property type="entry name" value="FAD-bd_oxidored_4_C"/>
</dbReference>
<comment type="similarity">
    <text evidence="4">Belongs to the FAD-binding oxidoreductase/transferase type 4 family.</text>
</comment>
<evidence type="ECO:0000256" key="10">
    <source>
        <dbReference type="ARBA" id="ARBA00023002"/>
    </source>
</evidence>
<keyword evidence="6 16" id="KW-0812">Transmembrane</keyword>
<dbReference type="PROSITE" id="PS51387">
    <property type="entry name" value="FAD_PCMH"/>
    <property type="match status" value="1"/>
</dbReference>
<keyword evidence="7" id="KW-0274">FAD</keyword>
<feature type="transmembrane region" description="Helical" evidence="16">
    <location>
        <begin position="157"/>
        <end position="178"/>
    </location>
</feature>
<keyword evidence="10" id="KW-0560">Oxidoreductase</keyword>
<dbReference type="InterPro" id="IPR016171">
    <property type="entry name" value="Vanillyl_alc_oxidase_C-sub2"/>
</dbReference>
<evidence type="ECO:0000256" key="11">
    <source>
        <dbReference type="ARBA" id="ARBA00023128"/>
    </source>
</evidence>
<name>A0A1V8SBJ7_9PEZI</name>
<dbReference type="InterPro" id="IPR016166">
    <property type="entry name" value="FAD-bd_PCMH"/>
</dbReference>
<evidence type="ECO:0000256" key="14">
    <source>
        <dbReference type="ARBA" id="ARBA00051436"/>
    </source>
</evidence>
<keyword evidence="9 16" id="KW-1133">Transmembrane helix</keyword>
<organism evidence="18 19">
    <name type="scientific">Cryoendolithus antarcticus</name>
    <dbReference type="NCBI Taxonomy" id="1507870"/>
    <lineage>
        <taxon>Eukaryota</taxon>
        <taxon>Fungi</taxon>
        <taxon>Dikarya</taxon>
        <taxon>Ascomycota</taxon>
        <taxon>Pezizomycotina</taxon>
        <taxon>Dothideomycetes</taxon>
        <taxon>Dothideomycetidae</taxon>
        <taxon>Cladosporiales</taxon>
        <taxon>Cladosporiaceae</taxon>
        <taxon>Cryoendolithus</taxon>
    </lineage>
</organism>
<dbReference type="InterPro" id="IPR036318">
    <property type="entry name" value="FAD-bd_PCMH-like_sf"/>
</dbReference>
<evidence type="ECO:0000313" key="19">
    <source>
        <dbReference type="Proteomes" id="UP000192596"/>
    </source>
</evidence>
<dbReference type="GO" id="GO:0008720">
    <property type="term" value="F:D-lactate dehydrogenase (NAD+) activity"/>
    <property type="evidence" value="ECO:0007669"/>
    <property type="project" value="TreeGrafter"/>
</dbReference>
<dbReference type="EMBL" id="NAJO01000064">
    <property type="protein sequence ID" value="OQN96568.1"/>
    <property type="molecule type" value="Genomic_DNA"/>
</dbReference>
<dbReference type="Gene3D" id="1.10.45.10">
    <property type="entry name" value="Vanillyl-alcohol Oxidase, Chain A, domain 4"/>
    <property type="match status" value="1"/>
</dbReference>
<proteinExistence type="inferred from homology"/>
<evidence type="ECO:0000256" key="5">
    <source>
        <dbReference type="ARBA" id="ARBA00022630"/>
    </source>
</evidence>
<evidence type="ECO:0000256" key="9">
    <source>
        <dbReference type="ARBA" id="ARBA00022989"/>
    </source>
</evidence>
<dbReference type="InterPro" id="IPR006094">
    <property type="entry name" value="Oxid_FAD_bind_N"/>
</dbReference>
<comment type="catalytic activity">
    <reaction evidence="14">
        <text>(R)-lactate + 2 Fe(III)-[cytochrome c] = 2 Fe(II)-[cytochrome c] + pyruvate + 2 H(+)</text>
        <dbReference type="Rhea" id="RHEA:13521"/>
        <dbReference type="Rhea" id="RHEA-COMP:10350"/>
        <dbReference type="Rhea" id="RHEA-COMP:14399"/>
        <dbReference type="ChEBI" id="CHEBI:15361"/>
        <dbReference type="ChEBI" id="CHEBI:15378"/>
        <dbReference type="ChEBI" id="CHEBI:16004"/>
        <dbReference type="ChEBI" id="CHEBI:29033"/>
        <dbReference type="ChEBI" id="CHEBI:29034"/>
        <dbReference type="EC" id="1.1.2.4"/>
    </reaction>
</comment>
<dbReference type="GO" id="GO:0004458">
    <property type="term" value="F:D-lactate dehydrogenase (cytochrome) activity"/>
    <property type="evidence" value="ECO:0007669"/>
    <property type="project" value="UniProtKB-EC"/>
</dbReference>
<dbReference type="SUPFAM" id="SSF56176">
    <property type="entry name" value="FAD-binding/transporter-associated domain-like"/>
    <property type="match status" value="1"/>
</dbReference>
<dbReference type="STRING" id="1507870.A0A1V8SBJ7"/>
<keyword evidence="11" id="KW-0496">Mitochondrion</keyword>
<feature type="transmembrane region" description="Helical" evidence="16">
    <location>
        <begin position="317"/>
        <end position="339"/>
    </location>
</feature>
<feature type="transmembrane region" description="Helical" evidence="16">
    <location>
        <begin position="249"/>
        <end position="271"/>
    </location>
</feature>
<dbReference type="SUPFAM" id="SSF55103">
    <property type="entry name" value="FAD-linked oxidases, C-terminal domain"/>
    <property type="match status" value="1"/>
</dbReference>
<keyword evidence="19" id="KW-1185">Reference proteome</keyword>
<dbReference type="GO" id="GO:1903457">
    <property type="term" value="P:lactate catabolic process"/>
    <property type="evidence" value="ECO:0007669"/>
    <property type="project" value="TreeGrafter"/>
</dbReference>
<dbReference type="GO" id="GO:0016020">
    <property type="term" value="C:membrane"/>
    <property type="evidence" value="ECO:0007669"/>
    <property type="project" value="UniProtKB-SubCell"/>
</dbReference>
<keyword evidence="5" id="KW-0285">Flavoprotein</keyword>
<protein>
    <recommendedName>
        <fullName evidence="13">D-lactate dehydrogenase (cytochrome)</fullName>
        <ecNumber evidence="13">1.1.2.4</ecNumber>
    </recommendedName>
</protein>
<dbReference type="EC" id="1.1.2.4" evidence="13"/>